<evidence type="ECO:0008006" key="4">
    <source>
        <dbReference type="Google" id="ProtNLM"/>
    </source>
</evidence>
<evidence type="ECO:0000313" key="2">
    <source>
        <dbReference type="EMBL" id="RAW13231.1"/>
    </source>
</evidence>
<dbReference type="InterPro" id="IPR036390">
    <property type="entry name" value="WH_DNA-bd_sf"/>
</dbReference>
<dbReference type="SUPFAM" id="SSF46785">
    <property type="entry name" value="Winged helix' DNA-binding domain"/>
    <property type="match status" value="1"/>
</dbReference>
<dbReference type="EMBL" id="QMIG01000013">
    <property type="protein sequence ID" value="RAW13231.1"/>
    <property type="molecule type" value="Genomic_DNA"/>
</dbReference>
<keyword evidence="3" id="KW-1185">Reference proteome</keyword>
<protein>
    <recommendedName>
        <fullName evidence="4">ArsR family transcriptional regulator</fullName>
    </recommendedName>
</protein>
<evidence type="ECO:0000256" key="1">
    <source>
        <dbReference type="SAM" id="MobiDB-lite"/>
    </source>
</evidence>
<evidence type="ECO:0000313" key="3">
    <source>
        <dbReference type="Proteomes" id="UP000250462"/>
    </source>
</evidence>
<gene>
    <name evidence="2" type="ORF">DPM12_12895</name>
</gene>
<sequence length="293" mass="31112">MKPAAPPAFPLLRSQMQADLLVRLFIGQVEESVSDLAAAVDAHAGNALREVERLERGDIVVTRRIGRSRLVRANTDAPFYRALHELIVVTMGPAHVLTAALGGLERVASASIVGAWAAYLNGAGEPAPTDVELLVVGTPDRDDLDRRAAHAARRLGSEVLTTVISPAQWRRPHDRVVRAIASGPQVPLLADQLLEQRHPLSPARDTESERRGFRFSVIDLLGTQPEPDGPDDARPDDARPDDARPDATKPGGTGPDRTGPYGTGANASPASSGGGNDAAREQAEPSRRSGQAS</sequence>
<feature type="region of interest" description="Disordered" evidence="1">
    <location>
        <begin position="220"/>
        <end position="293"/>
    </location>
</feature>
<dbReference type="Proteomes" id="UP000250462">
    <property type="component" value="Unassembled WGS sequence"/>
</dbReference>
<proteinExistence type="predicted"/>
<comment type="caution">
    <text evidence="2">The sequence shown here is derived from an EMBL/GenBank/DDBJ whole genome shotgun (WGS) entry which is preliminary data.</text>
</comment>
<dbReference type="AlphaFoldDB" id="A0A329QMS7"/>
<organism evidence="2 3">
    <name type="scientific">Phytoactinopolyspora halophila</name>
    <dbReference type="NCBI Taxonomy" id="1981511"/>
    <lineage>
        <taxon>Bacteria</taxon>
        <taxon>Bacillati</taxon>
        <taxon>Actinomycetota</taxon>
        <taxon>Actinomycetes</taxon>
        <taxon>Jiangellales</taxon>
        <taxon>Jiangellaceae</taxon>
        <taxon>Phytoactinopolyspora</taxon>
    </lineage>
</organism>
<name>A0A329QMS7_9ACTN</name>
<accession>A0A329QMS7</accession>
<reference evidence="2 3" key="1">
    <citation type="submission" date="2018-06" db="EMBL/GenBank/DDBJ databases">
        <title>Phytoactinopolyspora halophila sp. nov., a novel halophilic actinomycete isolated from a saline soil in China.</title>
        <authorList>
            <person name="Tang S.-K."/>
        </authorList>
    </citation>
    <scope>NUCLEOTIDE SEQUENCE [LARGE SCALE GENOMIC DNA]</scope>
    <source>
        <strain evidence="2 3">YIM 96934</strain>
    </source>
</reference>
<feature type="compositionally biased region" description="Basic and acidic residues" evidence="1">
    <location>
        <begin position="278"/>
        <end position="287"/>
    </location>
</feature>
<feature type="compositionally biased region" description="Basic and acidic residues" evidence="1">
    <location>
        <begin position="231"/>
        <end position="247"/>
    </location>
</feature>